<dbReference type="GO" id="GO:0016491">
    <property type="term" value="F:oxidoreductase activity"/>
    <property type="evidence" value="ECO:0007669"/>
    <property type="project" value="UniProtKB-KW"/>
</dbReference>
<dbReference type="PRINTS" id="PR00080">
    <property type="entry name" value="SDRFAMILY"/>
</dbReference>
<dbReference type="OrthoDB" id="9793499at2"/>
<organism evidence="3 4">
    <name type="scientific">Solemya elarraichensis gill symbiont</name>
    <dbReference type="NCBI Taxonomy" id="1918949"/>
    <lineage>
        <taxon>Bacteria</taxon>
        <taxon>Pseudomonadati</taxon>
        <taxon>Pseudomonadota</taxon>
        <taxon>Gammaproteobacteria</taxon>
        <taxon>sulfur-oxidizing symbionts</taxon>
    </lineage>
</organism>
<dbReference type="Gene3D" id="3.40.50.720">
    <property type="entry name" value="NAD(P)-binding Rossmann-like Domain"/>
    <property type="match status" value="1"/>
</dbReference>
<comment type="caution">
    <text evidence="3">The sequence shown here is derived from an EMBL/GenBank/DDBJ whole genome shotgun (WGS) entry which is preliminary data.</text>
</comment>
<keyword evidence="4" id="KW-1185">Reference proteome</keyword>
<dbReference type="InterPro" id="IPR002347">
    <property type="entry name" value="SDR_fam"/>
</dbReference>
<sequence length="248" mass="26812">MAVEQTRKTALITGGATRLGAATARLLHAAGYDIVIHYRNSSDNAAKLAAALNSLRERSATMLQGDLLEEGIIPNLVEQAAAFNQRLDALINNASSFYATKMGHVEAEQWEDLVGTNMKAPFFLAQAAAPWLTESNGSIVNMVDVHGCRPKKDFAVYSMAKAANAMMVKVLARELGPYVRVNGVAPGIILWPEHGLADEEKTRMLSRTALQRPGSPDDIASTIRFLVTEADYITGQIIAVDGGRMTQQ</sequence>
<gene>
    <name evidence="3" type="ORF">BOW52_00520</name>
</gene>
<name>A0A1T2LDJ1_9GAMM</name>
<proteinExistence type="inferred from homology"/>
<dbReference type="SUPFAM" id="SSF51735">
    <property type="entry name" value="NAD(P)-binding Rossmann-fold domains"/>
    <property type="match status" value="1"/>
</dbReference>
<protein>
    <submittedName>
        <fullName evidence="3">Pteridine reductase</fullName>
    </submittedName>
</protein>
<comment type="similarity">
    <text evidence="1">Belongs to the short-chain dehydrogenases/reductases (SDR) family.</text>
</comment>
<keyword evidence="2" id="KW-0560">Oxidoreductase</keyword>
<evidence type="ECO:0000313" key="4">
    <source>
        <dbReference type="Proteomes" id="UP000190198"/>
    </source>
</evidence>
<evidence type="ECO:0000313" key="3">
    <source>
        <dbReference type="EMBL" id="OOZ43016.1"/>
    </source>
</evidence>
<dbReference type="NCBIfam" id="NF006598">
    <property type="entry name" value="PRK09135.1"/>
    <property type="match status" value="1"/>
</dbReference>
<dbReference type="AlphaFoldDB" id="A0A1T2LDJ1"/>
<dbReference type="EMBL" id="MPRK01000004">
    <property type="protein sequence ID" value="OOZ43016.1"/>
    <property type="molecule type" value="Genomic_DNA"/>
</dbReference>
<dbReference type="PANTHER" id="PTHR43639:SF1">
    <property type="entry name" value="SHORT-CHAIN DEHYDROGENASE_REDUCTASE FAMILY PROTEIN"/>
    <property type="match status" value="1"/>
</dbReference>
<evidence type="ECO:0000256" key="1">
    <source>
        <dbReference type="ARBA" id="ARBA00006484"/>
    </source>
</evidence>
<dbReference type="Pfam" id="PF13561">
    <property type="entry name" value="adh_short_C2"/>
    <property type="match status" value="1"/>
</dbReference>
<dbReference type="InterPro" id="IPR036291">
    <property type="entry name" value="NAD(P)-bd_dom_sf"/>
</dbReference>
<evidence type="ECO:0000256" key="2">
    <source>
        <dbReference type="ARBA" id="ARBA00023002"/>
    </source>
</evidence>
<accession>A0A1T2LDJ1</accession>
<dbReference type="Proteomes" id="UP000190198">
    <property type="component" value="Unassembled WGS sequence"/>
</dbReference>
<dbReference type="PRINTS" id="PR00081">
    <property type="entry name" value="GDHRDH"/>
</dbReference>
<dbReference type="PANTHER" id="PTHR43639">
    <property type="entry name" value="OXIDOREDUCTASE, SHORT-CHAIN DEHYDROGENASE/REDUCTASE FAMILY (AFU_ORTHOLOGUE AFUA_5G02870)"/>
    <property type="match status" value="1"/>
</dbReference>
<reference evidence="3 4" key="1">
    <citation type="submission" date="2016-11" db="EMBL/GenBank/DDBJ databases">
        <title>Mixed transmission modes and dynamic genome evolution in an obligate animal-bacterial symbiosis.</title>
        <authorList>
            <person name="Russell S.L."/>
            <person name="Corbett-Detig R.B."/>
            <person name="Cavanaugh C.M."/>
        </authorList>
    </citation>
    <scope>NUCLEOTIDE SEQUENCE [LARGE SCALE GENOMIC DNA]</scope>
    <source>
        <strain evidence="3">Sp-SM6</strain>
    </source>
</reference>